<evidence type="ECO:0000313" key="2">
    <source>
        <dbReference type="EMBL" id="MBA5603806.1"/>
    </source>
</evidence>
<proteinExistence type="predicted"/>
<evidence type="ECO:0008006" key="4">
    <source>
        <dbReference type="Google" id="ProtNLM"/>
    </source>
</evidence>
<keyword evidence="1" id="KW-0732">Signal</keyword>
<name>A0A7W2EDF8_9BURK</name>
<sequence length="257" mass="27874">MVRYAWSAWLAAPALALSGWAHGAGSALRLCVDARPHPPYVLLDREGTSQVLVRMAAARAGLRVEYYHAPVARCAEEIRLNLAQGYPAAGFSPRASTFCTFPMDGDVPDPKRATGLLRLTLYRRAGEPADWDGKRLANVNGKVLSSRGAVMMRERLRALGLETDDGAADLETNFAKLLVRRGDVALGYENDGQKLLARAPFAGKIEALPVAFAQAYHYLCLSHQFHDANPAQAAALWSAIARTAASAEYRAAIKDIK</sequence>
<evidence type="ECO:0000313" key="3">
    <source>
        <dbReference type="Proteomes" id="UP000566711"/>
    </source>
</evidence>
<evidence type="ECO:0000256" key="1">
    <source>
        <dbReference type="SAM" id="SignalP"/>
    </source>
</evidence>
<protein>
    <recommendedName>
        <fullName evidence="4">Transporter substrate-binding domain-containing protein</fullName>
    </recommendedName>
</protein>
<keyword evidence="3" id="KW-1185">Reference proteome</keyword>
<organism evidence="2 3">
    <name type="scientific">Rugamonas fusca</name>
    <dbReference type="NCBI Taxonomy" id="2758568"/>
    <lineage>
        <taxon>Bacteria</taxon>
        <taxon>Pseudomonadati</taxon>
        <taxon>Pseudomonadota</taxon>
        <taxon>Betaproteobacteria</taxon>
        <taxon>Burkholderiales</taxon>
        <taxon>Oxalobacteraceae</taxon>
        <taxon>Telluria group</taxon>
        <taxon>Rugamonas</taxon>
    </lineage>
</organism>
<feature type="chain" id="PRO_5030523326" description="Transporter substrate-binding domain-containing protein" evidence="1">
    <location>
        <begin position="24"/>
        <end position="257"/>
    </location>
</feature>
<comment type="caution">
    <text evidence="2">The sequence shown here is derived from an EMBL/GenBank/DDBJ whole genome shotgun (WGS) entry which is preliminary data.</text>
</comment>
<gene>
    <name evidence="2" type="ORF">H3H36_00320</name>
</gene>
<dbReference type="RefSeq" id="WP_182212991.1">
    <property type="nucleotide sequence ID" value="NZ_JACEZS010000001.1"/>
</dbReference>
<dbReference type="AlphaFoldDB" id="A0A7W2EDF8"/>
<dbReference type="EMBL" id="JACEZS010000001">
    <property type="protein sequence ID" value="MBA5603806.1"/>
    <property type="molecule type" value="Genomic_DNA"/>
</dbReference>
<dbReference type="SUPFAM" id="SSF53850">
    <property type="entry name" value="Periplasmic binding protein-like II"/>
    <property type="match status" value="1"/>
</dbReference>
<reference evidence="2 3" key="1">
    <citation type="submission" date="2020-07" db="EMBL/GenBank/DDBJ databases">
        <title>Novel species isolated from subtropical streams in China.</title>
        <authorList>
            <person name="Lu H."/>
        </authorList>
    </citation>
    <scope>NUCLEOTIDE SEQUENCE [LARGE SCALE GENOMIC DNA]</scope>
    <source>
        <strain evidence="2 3">FT3S</strain>
    </source>
</reference>
<accession>A0A7W2EDF8</accession>
<dbReference type="Proteomes" id="UP000566711">
    <property type="component" value="Unassembled WGS sequence"/>
</dbReference>
<feature type="signal peptide" evidence="1">
    <location>
        <begin position="1"/>
        <end position="23"/>
    </location>
</feature>